<dbReference type="NCBIfam" id="TIGR01764">
    <property type="entry name" value="excise"/>
    <property type="match status" value="1"/>
</dbReference>
<dbReference type="GO" id="GO:0003677">
    <property type="term" value="F:DNA binding"/>
    <property type="evidence" value="ECO:0007669"/>
    <property type="project" value="InterPro"/>
</dbReference>
<name>A0A498R3N1_9MYCO</name>
<reference evidence="2 3" key="1">
    <citation type="submission" date="2018-09" db="EMBL/GenBank/DDBJ databases">
        <authorList>
            <person name="Tagini F."/>
        </authorList>
    </citation>
    <scope>NUCLEOTIDE SEQUENCE [LARGE SCALE GENOMIC DNA]</scope>
    <source>
        <strain evidence="2 3">MK142</strain>
    </source>
</reference>
<dbReference type="Proteomes" id="UP000268285">
    <property type="component" value="Unassembled WGS sequence"/>
</dbReference>
<accession>A0A498R3N1</accession>
<gene>
    <name evidence="2" type="ORF">LAUMK142_05835</name>
</gene>
<dbReference type="EMBL" id="UPHU01000002">
    <property type="protein sequence ID" value="VBA68801.1"/>
    <property type="molecule type" value="Genomic_DNA"/>
</dbReference>
<proteinExistence type="predicted"/>
<feature type="domain" description="Helix-turn-helix" evidence="1">
    <location>
        <begin position="33"/>
        <end position="75"/>
    </location>
</feature>
<evidence type="ECO:0000313" key="2">
    <source>
        <dbReference type="EMBL" id="VBA68801.1"/>
    </source>
</evidence>
<sequence length="198" mass="21220">MFPTIWDASGALGNRVVFLVDTAYFDRMSTEILLRTGEVARRLGVSRQHIVDLCDHGALPCVMVGSHRRIPEGAVTAKLASANGRVVSAGAAEQSLWLHAALIPRLLKDPDAVVGKARANLAQGRASGAIDVHSEPYAREWEAILDGGVGCTIAALLDPSEHAATLRSSSPFAGILPQDEVRAIKEAQRQRRQAEVAR</sequence>
<evidence type="ECO:0000259" key="1">
    <source>
        <dbReference type="Pfam" id="PF12728"/>
    </source>
</evidence>
<dbReference type="InterPro" id="IPR041657">
    <property type="entry name" value="HTH_17"/>
</dbReference>
<dbReference type="Pfam" id="PF12728">
    <property type="entry name" value="HTH_17"/>
    <property type="match status" value="1"/>
</dbReference>
<dbReference type="OrthoDB" id="3237625at2"/>
<protein>
    <recommendedName>
        <fullName evidence="1">Helix-turn-helix domain-containing protein</fullName>
    </recommendedName>
</protein>
<dbReference type="AlphaFoldDB" id="A0A498R3N1"/>
<organism evidence="2 3">
    <name type="scientific">Mycobacterium pseudokansasii</name>
    <dbReference type="NCBI Taxonomy" id="2341080"/>
    <lineage>
        <taxon>Bacteria</taxon>
        <taxon>Bacillati</taxon>
        <taxon>Actinomycetota</taxon>
        <taxon>Actinomycetes</taxon>
        <taxon>Mycobacteriales</taxon>
        <taxon>Mycobacteriaceae</taxon>
        <taxon>Mycobacterium</taxon>
    </lineage>
</organism>
<keyword evidence="3" id="KW-1185">Reference proteome</keyword>
<dbReference type="InterPro" id="IPR010093">
    <property type="entry name" value="SinI_DNA-bd"/>
</dbReference>
<evidence type="ECO:0000313" key="3">
    <source>
        <dbReference type="Proteomes" id="UP000268285"/>
    </source>
</evidence>